<dbReference type="AlphaFoldDB" id="A0A0G4FBX5"/>
<feature type="signal peptide" evidence="3">
    <location>
        <begin position="1"/>
        <end position="21"/>
    </location>
</feature>
<dbReference type="InterPro" id="IPR000639">
    <property type="entry name" value="Epox_hydrolase-like"/>
</dbReference>
<protein>
    <submittedName>
        <fullName evidence="4">Uncharacterized protein</fullName>
    </submittedName>
</protein>
<evidence type="ECO:0000313" key="4">
    <source>
        <dbReference type="EMBL" id="CEM10126.1"/>
    </source>
</evidence>
<keyword evidence="2" id="KW-0378">Hydrolase</keyword>
<dbReference type="PANTHER" id="PTHR21661:SF35">
    <property type="entry name" value="EPOXIDE HYDROLASE"/>
    <property type="match status" value="1"/>
</dbReference>
<proteinExistence type="inferred from homology"/>
<organism evidence="4">
    <name type="scientific">Chromera velia CCMP2878</name>
    <dbReference type="NCBI Taxonomy" id="1169474"/>
    <lineage>
        <taxon>Eukaryota</taxon>
        <taxon>Sar</taxon>
        <taxon>Alveolata</taxon>
        <taxon>Colpodellida</taxon>
        <taxon>Chromeraceae</taxon>
        <taxon>Chromera</taxon>
    </lineage>
</organism>
<evidence type="ECO:0000256" key="1">
    <source>
        <dbReference type="ARBA" id="ARBA00010088"/>
    </source>
</evidence>
<dbReference type="GO" id="GO:0097176">
    <property type="term" value="P:epoxide metabolic process"/>
    <property type="evidence" value="ECO:0007669"/>
    <property type="project" value="TreeGrafter"/>
</dbReference>
<dbReference type="PRINTS" id="PR00412">
    <property type="entry name" value="EPOXHYDRLASE"/>
</dbReference>
<dbReference type="PANTHER" id="PTHR21661">
    <property type="entry name" value="EPOXIDE HYDROLASE 1-RELATED"/>
    <property type="match status" value="1"/>
</dbReference>
<dbReference type="InterPro" id="IPR029058">
    <property type="entry name" value="AB_hydrolase_fold"/>
</dbReference>
<accession>A0A0G4FBX5</accession>
<gene>
    <name evidence="4" type="ORF">Cvel_16101</name>
</gene>
<sequence>MLGRLLFLGSLLSALLALILAFPPGWLLLKSHESFPLVFGTAEVTVPQGGWRPHLQFFKNSLSETVKEVSVEALKTEYFSHVTPYGEKAQAAVTAYLAEETRVKPMGRDEREWYFDSDWEGFLKLWEKEGGDVVWKPLETVTKETGSRHYVTQIEGLGVHFMVTEIEGKDANAPPLGLLLMNGWPSNLHEWLPLLSAWKKEKDLVPNRPLKIVTVSIPGLGASFSENPTRQFLVTSAAHVIRVLAEQRLAGLFERYIVCGTDWGALISEMMAIMVAREQGERKLAGIFHGMAVAASPPHELLLFQMHEGVGRILLQGEDEAVVRVFSSKRGAARELIGQFWERSAYQHMLNTRPVGTAMAMGTSPLSFCALVFEKFYEWSSLGRPDVSKTEREALWRQIASVCTMAGANRGMEAGFRYYRENIPVMYTELMRTRMPQSVPFALASFPGDPFSALGPERYLRLRYPSAIQVRRHSEGGHFPSLEVPLLLATDLRDFVNALLVG</sequence>
<evidence type="ECO:0000256" key="3">
    <source>
        <dbReference type="SAM" id="SignalP"/>
    </source>
</evidence>
<comment type="similarity">
    <text evidence="1">Belongs to the peptidase S33 family.</text>
</comment>
<name>A0A0G4FBX5_9ALVE</name>
<dbReference type="Gene3D" id="3.40.50.1820">
    <property type="entry name" value="alpha/beta hydrolase"/>
    <property type="match status" value="1"/>
</dbReference>
<dbReference type="VEuPathDB" id="CryptoDB:Cvel_16101"/>
<dbReference type="EMBL" id="CDMZ01000249">
    <property type="protein sequence ID" value="CEM10126.1"/>
    <property type="molecule type" value="Genomic_DNA"/>
</dbReference>
<dbReference type="GO" id="GO:0004301">
    <property type="term" value="F:epoxide hydrolase activity"/>
    <property type="evidence" value="ECO:0007669"/>
    <property type="project" value="TreeGrafter"/>
</dbReference>
<reference evidence="4" key="1">
    <citation type="submission" date="2014-11" db="EMBL/GenBank/DDBJ databases">
        <authorList>
            <person name="Otto D Thomas"/>
            <person name="Naeem Raeece"/>
        </authorList>
    </citation>
    <scope>NUCLEOTIDE SEQUENCE</scope>
</reference>
<keyword evidence="3" id="KW-0732">Signal</keyword>
<dbReference type="SUPFAM" id="SSF53474">
    <property type="entry name" value="alpha/beta-Hydrolases"/>
    <property type="match status" value="1"/>
</dbReference>
<evidence type="ECO:0000256" key="2">
    <source>
        <dbReference type="ARBA" id="ARBA00022801"/>
    </source>
</evidence>
<feature type="chain" id="PRO_5005189059" evidence="3">
    <location>
        <begin position="22"/>
        <end position="502"/>
    </location>
</feature>